<evidence type="ECO:0000313" key="2">
    <source>
        <dbReference type="Proteomes" id="UP001642484"/>
    </source>
</evidence>
<comment type="caution">
    <text evidence="1">The sequence shown here is derived from an EMBL/GenBank/DDBJ whole genome shotgun (WGS) entry which is preliminary data.</text>
</comment>
<keyword evidence="2" id="KW-1185">Reference proteome</keyword>
<gene>
    <name evidence="1" type="ORF">CCMP2556_LOCUS19751</name>
</gene>
<reference evidence="1 2" key="1">
    <citation type="submission" date="2024-02" db="EMBL/GenBank/DDBJ databases">
        <authorList>
            <person name="Chen Y."/>
            <person name="Shah S."/>
            <person name="Dougan E. K."/>
            <person name="Thang M."/>
            <person name="Chan C."/>
        </authorList>
    </citation>
    <scope>NUCLEOTIDE SEQUENCE [LARGE SCALE GENOMIC DNA]</scope>
</reference>
<name>A0ABP0L8E3_9DINO</name>
<dbReference type="EMBL" id="CAXAMN010011336">
    <property type="protein sequence ID" value="CAK9035042.1"/>
    <property type="molecule type" value="Genomic_DNA"/>
</dbReference>
<sequence>MATCGRSISAQTQHWQWLSGEEFFAAALISRMAATHTAQCSGMASSTSTVAMTRSGTMTCCNWIWRPKSGAGSWCMARIAPPAATFMRRCYGRTVLVEETNIDRAA</sequence>
<dbReference type="Proteomes" id="UP001642484">
    <property type="component" value="Unassembled WGS sequence"/>
</dbReference>
<evidence type="ECO:0000313" key="1">
    <source>
        <dbReference type="EMBL" id="CAK9035042.1"/>
    </source>
</evidence>
<organism evidence="1 2">
    <name type="scientific">Durusdinium trenchii</name>
    <dbReference type="NCBI Taxonomy" id="1381693"/>
    <lineage>
        <taxon>Eukaryota</taxon>
        <taxon>Sar</taxon>
        <taxon>Alveolata</taxon>
        <taxon>Dinophyceae</taxon>
        <taxon>Suessiales</taxon>
        <taxon>Symbiodiniaceae</taxon>
        <taxon>Durusdinium</taxon>
    </lineage>
</organism>
<accession>A0ABP0L8E3</accession>
<protein>
    <submittedName>
        <fullName evidence="1">Uncharacterized protein</fullName>
    </submittedName>
</protein>
<proteinExistence type="predicted"/>